<dbReference type="InterPro" id="IPR016160">
    <property type="entry name" value="Ald_DH_CS_CYS"/>
</dbReference>
<comment type="similarity">
    <text evidence="1 6">Belongs to the aldehyde dehydrogenase family.</text>
</comment>
<organism evidence="9 10">
    <name type="scientific">Xylaria multiplex</name>
    <dbReference type="NCBI Taxonomy" id="323545"/>
    <lineage>
        <taxon>Eukaryota</taxon>
        <taxon>Fungi</taxon>
        <taxon>Dikarya</taxon>
        <taxon>Ascomycota</taxon>
        <taxon>Pezizomycotina</taxon>
        <taxon>Sordariomycetes</taxon>
        <taxon>Xylariomycetidae</taxon>
        <taxon>Xylariales</taxon>
        <taxon>Xylariaceae</taxon>
        <taxon>Xylaria</taxon>
    </lineage>
</organism>
<dbReference type="Gene3D" id="3.40.605.10">
    <property type="entry name" value="Aldehyde Dehydrogenase, Chain A, domain 1"/>
    <property type="match status" value="1"/>
</dbReference>
<comment type="caution">
    <text evidence="9">The sequence shown here is derived from an EMBL/GenBank/DDBJ whole genome shotgun (WGS) entry which is preliminary data.</text>
</comment>
<dbReference type="EC" id="1.2.1.3" evidence="3"/>
<accession>A0A7C8J295</accession>
<reference evidence="9 10" key="1">
    <citation type="submission" date="2019-12" db="EMBL/GenBank/DDBJ databases">
        <title>Draft genome sequence of the ascomycete Xylaria multiplex DSM 110363.</title>
        <authorList>
            <person name="Buettner E."/>
            <person name="Kellner H."/>
        </authorList>
    </citation>
    <scope>NUCLEOTIDE SEQUENCE [LARGE SCALE GENOMIC DNA]</scope>
    <source>
        <strain evidence="9 10">DSM 110363</strain>
    </source>
</reference>
<dbReference type="PANTHER" id="PTHR11699">
    <property type="entry name" value="ALDEHYDE DEHYDROGENASE-RELATED"/>
    <property type="match status" value="1"/>
</dbReference>
<dbReference type="InterPro" id="IPR044086">
    <property type="entry name" value="LUC3-like"/>
</dbReference>
<dbReference type="InterPro" id="IPR029510">
    <property type="entry name" value="Ald_DH_CS_GLU"/>
</dbReference>
<protein>
    <recommendedName>
        <fullName evidence="3">aldehyde dehydrogenase (NAD(+))</fullName>
        <ecNumber evidence="3">1.2.1.3</ecNumber>
    </recommendedName>
</protein>
<proteinExistence type="inferred from homology"/>
<evidence type="ECO:0000256" key="3">
    <source>
        <dbReference type="ARBA" id="ARBA00024226"/>
    </source>
</evidence>
<evidence type="ECO:0000256" key="7">
    <source>
        <dbReference type="SAM" id="MobiDB-lite"/>
    </source>
</evidence>
<evidence type="ECO:0000256" key="5">
    <source>
        <dbReference type="PROSITE-ProRule" id="PRU10007"/>
    </source>
</evidence>
<dbReference type="AlphaFoldDB" id="A0A7C8J295"/>
<name>A0A7C8J295_9PEZI</name>
<dbReference type="SUPFAM" id="SSF53720">
    <property type="entry name" value="ALDH-like"/>
    <property type="match status" value="1"/>
</dbReference>
<keyword evidence="10" id="KW-1185">Reference proteome</keyword>
<dbReference type="InterPro" id="IPR016163">
    <property type="entry name" value="Ald_DH_C"/>
</dbReference>
<dbReference type="InParanoid" id="A0A7C8J295"/>
<dbReference type="PROSITE" id="PS00070">
    <property type="entry name" value="ALDEHYDE_DEHYDR_CYS"/>
    <property type="match status" value="1"/>
</dbReference>
<dbReference type="InterPro" id="IPR016161">
    <property type="entry name" value="Ald_DH/histidinol_DH"/>
</dbReference>
<dbReference type="OrthoDB" id="310895at2759"/>
<feature type="domain" description="Aldehyde dehydrogenase" evidence="8">
    <location>
        <begin position="66"/>
        <end position="514"/>
    </location>
</feature>
<dbReference type="GO" id="GO:0004029">
    <property type="term" value="F:aldehyde dehydrogenase (NAD+) activity"/>
    <property type="evidence" value="ECO:0007669"/>
    <property type="project" value="UniProtKB-EC"/>
</dbReference>
<dbReference type="Pfam" id="PF00171">
    <property type="entry name" value="Aldedh"/>
    <property type="match status" value="1"/>
</dbReference>
<feature type="active site" evidence="5">
    <location>
        <position position="290"/>
    </location>
</feature>
<comment type="catalytic activity">
    <reaction evidence="4">
        <text>an aldehyde + NAD(+) + H2O = a carboxylate + NADH + 2 H(+)</text>
        <dbReference type="Rhea" id="RHEA:16185"/>
        <dbReference type="ChEBI" id="CHEBI:15377"/>
        <dbReference type="ChEBI" id="CHEBI:15378"/>
        <dbReference type="ChEBI" id="CHEBI:17478"/>
        <dbReference type="ChEBI" id="CHEBI:29067"/>
        <dbReference type="ChEBI" id="CHEBI:57540"/>
        <dbReference type="ChEBI" id="CHEBI:57945"/>
        <dbReference type="EC" id="1.2.1.3"/>
    </reaction>
</comment>
<dbReference type="FunFam" id="3.40.605.10:FF:000007">
    <property type="entry name" value="NAD/NADP-dependent betaine aldehyde dehydrogenase"/>
    <property type="match status" value="1"/>
</dbReference>
<dbReference type="PROSITE" id="PS00687">
    <property type="entry name" value="ALDEHYDE_DEHYDR_GLU"/>
    <property type="match status" value="1"/>
</dbReference>
<evidence type="ECO:0000313" key="10">
    <source>
        <dbReference type="Proteomes" id="UP000481858"/>
    </source>
</evidence>
<dbReference type="InterPro" id="IPR015590">
    <property type="entry name" value="Aldehyde_DH_dom"/>
</dbReference>
<evidence type="ECO:0000313" key="9">
    <source>
        <dbReference type="EMBL" id="KAF2972182.1"/>
    </source>
</evidence>
<feature type="region of interest" description="Disordered" evidence="7">
    <location>
        <begin position="1"/>
        <end position="29"/>
    </location>
</feature>
<dbReference type="InterPro" id="IPR016162">
    <property type="entry name" value="Ald_DH_N"/>
</dbReference>
<sequence length="520" mass="56518">MAVNIDSPLRLPMPHDLNPAHRSTPWRGNTPVTKLQEELTGGNNVTPLTFTTFQNVIDGELSSTTLKMHSVNPATLEANPEAPVCTQYDVDRAVAAAQNASQAWAEALWSIRVKAIKAFADALEAHSMEFAHIQVREMGMPLPMAVADVHWGVQWMRDFCKFSLPDKLIEATWDRYVVERYVPIGVTVAMIPWNGPMVLACGKIAPALLTGNTLILKPSPLAPYGVLKLAELGLQFFPRGVLQALSGDDDLGPWLTAHPGIGKVSFIGSYATAKKVVQDCSAHMKRVSAELGGNDPAIVCEDVDPAVVAQKIAKVALMRSGQFCIAIKRVYVHESVYDAVLAGIIEYIGSVKVGNGFDEGTIVGPISNRPQYERVKDLLANIEETKLTVLPRDGQSIEGLDGFFIRPIVVSNPPDDARVVAEEAFGPIIPVMKWSEEAEVIQRANNTNYGLGASIWSRDPSQADRIANKLQAGNIWINTHAEVQSSASFAGHKQSGFGSEFGVEGLKGWCNVQSKYTRPS</sequence>
<evidence type="ECO:0000259" key="8">
    <source>
        <dbReference type="Pfam" id="PF00171"/>
    </source>
</evidence>
<evidence type="ECO:0000256" key="4">
    <source>
        <dbReference type="ARBA" id="ARBA00049194"/>
    </source>
</evidence>
<evidence type="ECO:0000256" key="2">
    <source>
        <dbReference type="ARBA" id="ARBA00023002"/>
    </source>
</evidence>
<dbReference type="Proteomes" id="UP000481858">
    <property type="component" value="Unassembled WGS sequence"/>
</dbReference>
<dbReference type="CDD" id="cd07106">
    <property type="entry name" value="ALDH_AldA-AAD23400"/>
    <property type="match status" value="1"/>
</dbReference>
<evidence type="ECO:0000256" key="1">
    <source>
        <dbReference type="ARBA" id="ARBA00009986"/>
    </source>
</evidence>
<evidence type="ECO:0000256" key="6">
    <source>
        <dbReference type="RuleBase" id="RU003345"/>
    </source>
</evidence>
<dbReference type="EMBL" id="WUBL01000008">
    <property type="protein sequence ID" value="KAF2972182.1"/>
    <property type="molecule type" value="Genomic_DNA"/>
</dbReference>
<dbReference type="Gene3D" id="3.40.309.10">
    <property type="entry name" value="Aldehyde Dehydrogenase, Chain A, domain 2"/>
    <property type="match status" value="1"/>
</dbReference>
<keyword evidence="2 6" id="KW-0560">Oxidoreductase</keyword>
<gene>
    <name evidence="9" type="ORF">GQX73_g1428</name>
</gene>